<feature type="region of interest" description="Disordered" evidence="4">
    <location>
        <begin position="1"/>
        <end position="51"/>
    </location>
</feature>
<sequence length="651" mass="72059">MASVSAALNRILPAPQYDDESTGREDDQIGHEEQALTITNAAPPYGRRQGWQPRTNDDFGDGGAFPEIQVAQYPLDMGRKGKKSTSNALALQVDAKGAIKYDAIAKQGHGDTRIVHSSFKDLIPLRQRADVGDISLARPSEEDVQATAEKTRAALQKLVSGQLAAANPKNVRVNSNREPTYVRYTPANQMGESSSTHHTQRIIKMVDVQEDPMEPPKFKHRKIPRGPGSPPPPVMHSPPRRLTHEEQSAWSIPPSISNWKNNKGYTIPLDKRLAADGRGLQDVGINDNFAKLSEALFVADRSAREEVRERARMQARLAEKEREAKEEHLRVLAQKAREERMGGMGMRGRVQERVHSPEGSGAARRDVSGSRSRRRSYTPSRSRSRTPPRRRARSSAIDEESETEEDRRAAAERDSLRRERRASAERQLRLSRLGTATQARILHRDMSEKIALGLAKPSQSKEAMYDARLFNQESGVGSGFGEEDGYNIYSKGLFAAREGAEAIYRPGGSASIDVDGDDADETLARATKGERFEVLGRAKKGFSGADAAVPREGPVVFEKDTVDPFGVDSFLREAKEKADGGKKHGLDEMGLWDIREEEEETGHDTIMISINSNKCEISNSVKENSNAIQAMKNENVSTCITTKHKHKCSSP</sequence>
<evidence type="ECO:0000313" key="6">
    <source>
        <dbReference type="EMBL" id="GAO49122.1"/>
    </source>
</evidence>
<organism evidence="6 7">
    <name type="scientific">Saitoella complicata (strain BCRC 22490 / CBS 7301 / JCM 7358 / NBRC 10748 / NRRL Y-17804)</name>
    <dbReference type="NCBI Taxonomy" id="698492"/>
    <lineage>
        <taxon>Eukaryota</taxon>
        <taxon>Fungi</taxon>
        <taxon>Dikarya</taxon>
        <taxon>Ascomycota</taxon>
        <taxon>Taphrinomycotina</taxon>
        <taxon>Taphrinomycotina incertae sedis</taxon>
        <taxon>Saitoella</taxon>
    </lineage>
</organism>
<keyword evidence="3" id="KW-0747">Spliceosome</keyword>
<feature type="compositionally biased region" description="Basic and acidic residues" evidence="4">
    <location>
        <begin position="405"/>
        <end position="426"/>
    </location>
</feature>
<evidence type="ECO:0000256" key="1">
    <source>
        <dbReference type="ARBA" id="ARBA00010197"/>
    </source>
</evidence>
<feature type="compositionally biased region" description="Pro residues" evidence="4">
    <location>
        <begin position="227"/>
        <end position="236"/>
    </location>
</feature>
<feature type="domain" description="SKI-interacting protein SKIP SNW" evidence="5">
    <location>
        <begin position="180"/>
        <end position="340"/>
    </location>
</feature>
<dbReference type="InterPro" id="IPR017862">
    <property type="entry name" value="SKI-int_prot_SKIP"/>
</dbReference>
<comment type="function">
    <text evidence="3">Involved in pre-mRNA splicing.</text>
</comment>
<dbReference type="InterPro" id="IPR004015">
    <property type="entry name" value="SKI-int_prot_SKIP_SNW-dom"/>
</dbReference>
<dbReference type="OMA" id="FYDHTND"/>
<evidence type="ECO:0000256" key="4">
    <source>
        <dbReference type="SAM" id="MobiDB-lite"/>
    </source>
</evidence>
<reference evidence="6 7" key="1">
    <citation type="journal article" date="2011" name="J. Gen. Appl. Microbiol.">
        <title>Draft genome sequencing of the enigmatic yeast Saitoella complicata.</title>
        <authorList>
            <person name="Nishida H."/>
            <person name="Hamamoto M."/>
            <person name="Sugiyama J."/>
        </authorList>
    </citation>
    <scope>NUCLEOTIDE SEQUENCE [LARGE SCALE GENOMIC DNA]</scope>
    <source>
        <strain evidence="6 7">NRRL Y-17804</strain>
    </source>
</reference>
<reference evidence="6 7" key="2">
    <citation type="journal article" date="2014" name="J. Gen. Appl. Microbiol.">
        <title>The early diverging ascomycetous budding yeast Saitoella complicata has three histone deacetylases belonging to the Clr6, Hos2, and Rpd3 lineages.</title>
        <authorList>
            <person name="Nishida H."/>
            <person name="Matsumoto T."/>
            <person name="Kondo S."/>
            <person name="Hamamoto M."/>
            <person name="Yoshikawa H."/>
        </authorList>
    </citation>
    <scope>NUCLEOTIDE SEQUENCE [LARGE SCALE GENOMIC DNA]</scope>
    <source>
        <strain evidence="6 7">NRRL Y-17804</strain>
    </source>
</reference>
<dbReference type="STRING" id="698492.A0A0E9NGV9"/>
<feature type="compositionally biased region" description="Basic and acidic residues" evidence="4">
    <location>
        <begin position="21"/>
        <end position="34"/>
    </location>
</feature>
<evidence type="ECO:0000256" key="2">
    <source>
        <dbReference type="ARBA" id="ARBA00022160"/>
    </source>
</evidence>
<keyword evidence="3" id="KW-0508">mRNA splicing</keyword>
<keyword evidence="7" id="KW-1185">Reference proteome</keyword>
<comment type="similarity">
    <text evidence="1 3">Belongs to the SNW family.</text>
</comment>
<keyword evidence="3" id="KW-0507">mRNA processing</keyword>
<proteinExistence type="inferred from homology"/>
<evidence type="ECO:0000259" key="5">
    <source>
        <dbReference type="Pfam" id="PF02731"/>
    </source>
</evidence>
<dbReference type="EMBL" id="BACD03000020">
    <property type="protein sequence ID" value="GAO49122.1"/>
    <property type="molecule type" value="Genomic_DNA"/>
</dbReference>
<reference evidence="6 7" key="3">
    <citation type="journal article" date="2015" name="Genome Announc.">
        <title>Draft Genome Sequence of the Archiascomycetous Yeast Saitoella complicata.</title>
        <authorList>
            <person name="Yamauchi K."/>
            <person name="Kondo S."/>
            <person name="Hamamoto M."/>
            <person name="Takahashi Y."/>
            <person name="Ogura Y."/>
            <person name="Hayashi T."/>
            <person name="Nishida H."/>
        </authorList>
    </citation>
    <scope>NUCLEOTIDE SEQUENCE [LARGE SCALE GENOMIC DNA]</scope>
    <source>
        <strain evidence="6 7">NRRL Y-17804</strain>
    </source>
</reference>
<dbReference type="PANTHER" id="PTHR12096">
    <property type="entry name" value="NUCLEAR PROTEIN SKIP-RELATED"/>
    <property type="match status" value="1"/>
</dbReference>
<feature type="compositionally biased region" description="Basic residues" evidence="4">
    <location>
        <begin position="371"/>
        <end position="393"/>
    </location>
</feature>
<dbReference type="Pfam" id="PF02731">
    <property type="entry name" value="SKIP_SNW"/>
    <property type="match status" value="1"/>
</dbReference>
<accession>A0A0E9NGV9</accession>
<comment type="subunit">
    <text evidence="3">Associated with the spliceosome.</text>
</comment>
<gene>
    <name evidence="6" type="ORF">G7K_3280-t1</name>
</gene>
<keyword evidence="3" id="KW-0539">Nucleus</keyword>
<dbReference type="GO" id="GO:0005681">
    <property type="term" value="C:spliceosomal complex"/>
    <property type="evidence" value="ECO:0007669"/>
    <property type="project" value="UniProtKB-UniRule"/>
</dbReference>
<dbReference type="GO" id="GO:0000398">
    <property type="term" value="P:mRNA splicing, via spliceosome"/>
    <property type="evidence" value="ECO:0007669"/>
    <property type="project" value="InterPro"/>
</dbReference>
<dbReference type="AlphaFoldDB" id="A0A0E9NGV9"/>
<dbReference type="Proteomes" id="UP000033140">
    <property type="component" value="Unassembled WGS sequence"/>
</dbReference>
<evidence type="ECO:0000313" key="7">
    <source>
        <dbReference type="Proteomes" id="UP000033140"/>
    </source>
</evidence>
<feature type="region of interest" description="Disordered" evidence="4">
    <location>
        <begin position="212"/>
        <end position="244"/>
    </location>
</feature>
<comment type="subcellular location">
    <subcellularLocation>
        <location evidence="3">Nucleus</location>
    </subcellularLocation>
</comment>
<evidence type="ECO:0000256" key="3">
    <source>
        <dbReference type="RuleBase" id="RU367140"/>
    </source>
</evidence>
<protein>
    <recommendedName>
        <fullName evidence="2 3">Pre-mRNA-processing protein 45</fullName>
    </recommendedName>
</protein>
<comment type="caution">
    <text evidence="6">The sequence shown here is derived from an EMBL/GenBank/DDBJ whole genome shotgun (WGS) entry which is preliminary data.</text>
</comment>
<name>A0A0E9NGV9_SAICN</name>
<feature type="region of interest" description="Disordered" evidence="4">
    <location>
        <begin position="333"/>
        <end position="426"/>
    </location>
</feature>